<evidence type="ECO:0000259" key="8">
    <source>
        <dbReference type="Pfam" id="PF01029"/>
    </source>
</evidence>
<keyword evidence="4 6" id="KW-0805">Transcription regulation</keyword>
<evidence type="ECO:0000313" key="10">
    <source>
        <dbReference type="Proteomes" id="UP000016960"/>
    </source>
</evidence>
<dbReference type="GO" id="GO:0006353">
    <property type="term" value="P:DNA-templated transcription termination"/>
    <property type="evidence" value="ECO:0007669"/>
    <property type="project" value="UniProtKB-UniRule"/>
</dbReference>
<dbReference type="InParanoid" id="U5DLW4"/>
<dbReference type="InterPro" id="IPR011605">
    <property type="entry name" value="NusB_fam"/>
</dbReference>
<evidence type="ECO:0000256" key="5">
    <source>
        <dbReference type="ARBA" id="ARBA00023163"/>
    </source>
</evidence>
<evidence type="ECO:0000256" key="4">
    <source>
        <dbReference type="ARBA" id="ARBA00023015"/>
    </source>
</evidence>
<organism evidence="9 10">
    <name type="scientific">Rubidibacter lacunae KORDI 51-2</name>
    <dbReference type="NCBI Taxonomy" id="582515"/>
    <lineage>
        <taxon>Bacteria</taxon>
        <taxon>Bacillati</taxon>
        <taxon>Cyanobacteriota</taxon>
        <taxon>Cyanophyceae</taxon>
        <taxon>Oscillatoriophycideae</taxon>
        <taxon>Chroococcales</taxon>
        <taxon>Aphanothecaceae</taxon>
        <taxon>Rubidibacter</taxon>
    </lineage>
</organism>
<evidence type="ECO:0000256" key="2">
    <source>
        <dbReference type="ARBA" id="ARBA00022814"/>
    </source>
</evidence>
<evidence type="ECO:0000256" key="1">
    <source>
        <dbReference type="ARBA" id="ARBA00005952"/>
    </source>
</evidence>
<dbReference type="Pfam" id="PF01029">
    <property type="entry name" value="NusB"/>
    <property type="match status" value="1"/>
</dbReference>
<dbReference type="EMBL" id="ASSJ01000070">
    <property type="protein sequence ID" value="ERN40700.1"/>
    <property type="molecule type" value="Genomic_DNA"/>
</dbReference>
<comment type="caution">
    <text evidence="9">The sequence shown here is derived from an EMBL/GenBank/DDBJ whole genome shotgun (WGS) entry which is preliminary data.</text>
</comment>
<dbReference type="InterPro" id="IPR035926">
    <property type="entry name" value="NusB-like_sf"/>
</dbReference>
<comment type="similarity">
    <text evidence="1 6">Belongs to the NusB family.</text>
</comment>
<protein>
    <recommendedName>
        <fullName evidence="6">Transcription antitermination protein NusB</fullName>
    </recommendedName>
    <alternativeName>
        <fullName evidence="6">Antitermination factor NusB</fullName>
    </alternativeName>
</protein>
<dbReference type="PANTHER" id="PTHR11078">
    <property type="entry name" value="N UTILIZATION SUBSTANCE PROTEIN B-RELATED"/>
    <property type="match status" value="1"/>
</dbReference>
<evidence type="ECO:0000256" key="3">
    <source>
        <dbReference type="ARBA" id="ARBA00022884"/>
    </source>
</evidence>
<accession>U5DLW4</accession>
<evidence type="ECO:0000256" key="7">
    <source>
        <dbReference type="SAM" id="MobiDB-lite"/>
    </source>
</evidence>
<reference evidence="9 10" key="1">
    <citation type="submission" date="2013-05" db="EMBL/GenBank/DDBJ databases">
        <title>Draft genome sequence of Rubidibacter lacunae KORDI 51-2.</title>
        <authorList>
            <person name="Choi D.H."/>
            <person name="Noh J.H."/>
            <person name="Kwon K.-K."/>
            <person name="Lee J.-H."/>
            <person name="Ryu J.-Y."/>
        </authorList>
    </citation>
    <scope>NUCLEOTIDE SEQUENCE [LARGE SCALE GENOMIC DNA]</scope>
    <source>
        <strain evidence="9 10">KORDI 51-2</strain>
    </source>
</reference>
<gene>
    <name evidence="6" type="primary">nusB</name>
    <name evidence="9" type="ORF">KR51_00026860</name>
</gene>
<name>U5DLW4_9CHRO</name>
<dbReference type="GO" id="GO:0003723">
    <property type="term" value="F:RNA binding"/>
    <property type="evidence" value="ECO:0007669"/>
    <property type="project" value="UniProtKB-UniRule"/>
</dbReference>
<keyword evidence="2 6" id="KW-0889">Transcription antitermination</keyword>
<feature type="region of interest" description="Disordered" evidence="7">
    <location>
        <begin position="206"/>
        <end position="228"/>
    </location>
</feature>
<evidence type="ECO:0000256" key="6">
    <source>
        <dbReference type="HAMAP-Rule" id="MF_00073"/>
    </source>
</evidence>
<feature type="domain" description="NusB/RsmB/TIM44" evidence="8">
    <location>
        <begin position="99"/>
        <end position="202"/>
    </location>
</feature>
<dbReference type="GO" id="GO:0031564">
    <property type="term" value="P:transcription antitermination"/>
    <property type="evidence" value="ECO:0007669"/>
    <property type="project" value="UniProtKB-KW"/>
</dbReference>
<dbReference type="Proteomes" id="UP000016960">
    <property type="component" value="Unassembled WGS sequence"/>
</dbReference>
<dbReference type="OrthoDB" id="3528057at2"/>
<dbReference type="STRING" id="582515.KR51_00026860"/>
<dbReference type="GO" id="GO:0005829">
    <property type="term" value="C:cytosol"/>
    <property type="evidence" value="ECO:0007669"/>
    <property type="project" value="TreeGrafter"/>
</dbReference>
<dbReference type="PATRIC" id="fig|582515.4.peg.3016"/>
<sequence length="228" mass="25245">MPRLQPRSIARELALLAQSQLRLKSDKLDRQSLEQLVSTSIRALIGEVQESLEVAAAEVQRAQDRLLTSATRTTTVEGAKAMTAEAIALTQAAINRLGSALELPQFVQMAERDEVRQYALTLLSAIGNYREAIDERISAALVDWQLHRLARIDRDLLRLAVAEMVYLGVPVRVAIDEAVELGKRYSDENGYRFVNGVLRRASDRLKTEQKADVAPHAPTDSADESKVG</sequence>
<keyword evidence="3 6" id="KW-0694">RNA-binding</keyword>
<dbReference type="AlphaFoldDB" id="U5DLW4"/>
<dbReference type="HAMAP" id="MF_00073">
    <property type="entry name" value="NusB"/>
    <property type="match status" value="1"/>
</dbReference>
<dbReference type="RefSeq" id="WP_022608116.1">
    <property type="nucleotide sequence ID" value="NZ_ASSJ01000070.1"/>
</dbReference>
<dbReference type="PANTHER" id="PTHR11078:SF3">
    <property type="entry name" value="ANTITERMINATION NUSB DOMAIN-CONTAINING PROTEIN"/>
    <property type="match status" value="1"/>
</dbReference>
<keyword evidence="10" id="KW-1185">Reference proteome</keyword>
<dbReference type="eggNOG" id="COG0781">
    <property type="taxonomic scope" value="Bacteria"/>
</dbReference>
<dbReference type="InterPro" id="IPR006027">
    <property type="entry name" value="NusB_RsmB_TIM44"/>
</dbReference>
<keyword evidence="5 6" id="KW-0804">Transcription</keyword>
<dbReference type="NCBIfam" id="TIGR01951">
    <property type="entry name" value="nusB"/>
    <property type="match status" value="1"/>
</dbReference>
<dbReference type="SUPFAM" id="SSF48013">
    <property type="entry name" value="NusB-like"/>
    <property type="match status" value="1"/>
</dbReference>
<comment type="function">
    <text evidence="6">Involved in transcription antitermination. Required for transcription of ribosomal RNA (rRNA) genes. Binds specifically to the boxA antiterminator sequence of the ribosomal RNA (rrn) operons.</text>
</comment>
<evidence type="ECO:0000313" key="9">
    <source>
        <dbReference type="EMBL" id="ERN40700.1"/>
    </source>
</evidence>
<dbReference type="Gene3D" id="1.10.940.10">
    <property type="entry name" value="NusB-like"/>
    <property type="match status" value="1"/>
</dbReference>
<proteinExistence type="inferred from homology"/>